<dbReference type="GO" id="GO:0051607">
    <property type="term" value="P:defense response to virus"/>
    <property type="evidence" value="ECO:0007669"/>
    <property type="project" value="UniProtKB-KW"/>
</dbReference>
<accession>A0A2W5B6L0</accession>
<evidence type="ECO:0000313" key="2">
    <source>
        <dbReference type="EMBL" id="PZO78571.1"/>
    </source>
</evidence>
<evidence type="ECO:0000313" key="3">
    <source>
        <dbReference type="Proteomes" id="UP000248614"/>
    </source>
</evidence>
<dbReference type="NCBIfam" id="TIGR01868">
    <property type="entry name" value="casD_Cas5e"/>
    <property type="match status" value="1"/>
</dbReference>
<dbReference type="Gene3D" id="3.30.70.2660">
    <property type="match status" value="1"/>
</dbReference>
<evidence type="ECO:0000256" key="1">
    <source>
        <dbReference type="ARBA" id="ARBA00023118"/>
    </source>
</evidence>
<proteinExistence type="predicted"/>
<dbReference type="GO" id="GO:0003723">
    <property type="term" value="F:RNA binding"/>
    <property type="evidence" value="ECO:0007669"/>
    <property type="project" value="InterPro"/>
</dbReference>
<dbReference type="Proteomes" id="UP000248614">
    <property type="component" value="Unassembled WGS sequence"/>
</dbReference>
<comment type="caution">
    <text evidence="2">The sequence shown here is derived from an EMBL/GenBank/DDBJ whole genome shotgun (WGS) entry which is preliminary data.</text>
</comment>
<name>A0A2W5B6L0_9SPHN</name>
<dbReference type="GO" id="GO:0043571">
    <property type="term" value="P:maintenance of CRISPR repeat elements"/>
    <property type="evidence" value="ECO:0007669"/>
    <property type="project" value="InterPro"/>
</dbReference>
<dbReference type="InterPro" id="IPR021124">
    <property type="entry name" value="CRISPR-assoc_prot_Cas5"/>
</dbReference>
<sequence>MGGPGRPGRPRVKHLLLDCDAPLMSFGGDLVDAYGVVRDFPAKSMVAGLFANALGWERYDVDAHAALQARLTIGSARVGEGRREREFQTAQLGAADRGWTTRGRVEGRAGGADTYKSPHIRYRDMDADTRVLIACRLSPADDAPTLDTLAAALTRPERPLFLGRKPFVPSRPLLLGVVAADTIPDALALGFGKMELPRPASIRAQWPFGEPTGGVVAHGTQTQELTDERHWPAGVHAGLRRVVHGRLDWPLVTP</sequence>
<dbReference type="InterPro" id="IPR013422">
    <property type="entry name" value="CRISPR-assoc_prot_Cas5_N"/>
</dbReference>
<reference evidence="2 3" key="1">
    <citation type="submission" date="2017-08" db="EMBL/GenBank/DDBJ databases">
        <title>Infants hospitalized years apart are colonized by the same room-sourced microbial strains.</title>
        <authorList>
            <person name="Brooks B."/>
            <person name="Olm M.R."/>
            <person name="Firek B.A."/>
            <person name="Baker R."/>
            <person name="Thomas B.C."/>
            <person name="Morowitz M.J."/>
            <person name="Banfield J.F."/>
        </authorList>
    </citation>
    <scope>NUCLEOTIDE SEQUENCE [LARGE SCALE GENOMIC DNA]</scope>
    <source>
        <strain evidence="2">S2_018_000_R3_110</strain>
    </source>
</reference>
<protein>
    <submittedName>
        <fullName evidence="2">Type I-E CRISPR-associated protein Cas5/CasD</fullName>
    </submittedName>
</protein>
<dbReference type="Pfam" id="PF09704">
    <property type="entry name" value="Cas_Cas5d"/>
    <property type="match status" value="1"/>
</dbReference>
<dbReference type="NCBIfam" id="TIGR02593">
    <property type="entry name" value="CRISPR_cas5"/>
    <property type="match status" value="1"/>
</dbReference>
<dbReference type="AlphaFoldDB" id="A0A2W5B6L0"/>
<dbReference type="InterPro" id="IPR010147">
    <property type="entry name" value="CRISPR-assoc_prot_CasD"/>
</dbReference>
<dbReference type="EMBL" id="QFNF01000011">
    <property type="protein sequence ID" value="PZO78571.1"/>
    <property type="molecule type" value="Genomic_DNA"/>
</dbReference>
<gene>
    <name evidence="2" type="primary">cas5e</name>
    <name evidence="2" type="ORF">DI632_06330</name>
</gene>
<organism evidence="2 3">
    <name type="scientific">Sphingomonas hengshuiensis</name>
    <dbReference type="NCBI Taxonomy" id="1609977"/>
    <lineage>
        <taxon>Bacteria</taxon>
        <taxon>Pseudomonadati</taxon>
        <taxon>Pseudomonadota</taxon>
        <taxon>Alphaproteobacteria</taxon>
        <taxon>Sphingomonadales</taxon>
        <taxon>Sphingomonadaceae</taxon>
        <taxon>Sphingomonas</taxon>
    </lineage>
</organism>
<keyword evidence="1" id="KW-0051">Antiviral defense</keyword>